<gene>
    <name evidence="1" type="ORF">WJX84_002820</name>
</gene>
<protein>
    <submittedName>
        <fullName evidence="1">Uncharacterized protein</fullName>
    </submittedName>
</protein>
<organism evidence="1 2">
    <name type="scientific">Apatococcus fuscideae</name>
    <dbReference type="NCBI Taxonomy" id="2026836"/>
    <lineage>
        <taxon>Eukaryota</taxon>
        <taxon>Viridiplantae</taxon>
        <taxon>Chlorophyta</taxon>
        <taxon>core chlorophytes</taxon>
        <taxon>Trebouxiophyceae</taxon>
        <taxon>Chlorellales</taxon>
        <taxon>Chlorellaceae</taxon>
        <taxon>Apatococcus</taxon>
    </lineage>
</organism>
<accession>A0AAW1SDE4</accession>
<dbReference type="AlphaFoldDB" id="A0AAW1SDE4"/>
<evidence type="ECO:0000313" key="2">
    <source>
        <dbReference type="Proteomes" id="UP001485043"/>
    </source>
</evidence>
<dbReference type="EMBL" id="JALJOV010001667">
    <property type="protein sequence ID" value="KAK9843877.1"/>
    <property type="molecule type" value="Genomic_DNA"/>
</dbReference>
<reference evidence="1 2" key="1">
    <citation type="journal article" date="2024" name="Nat. Commun.">
        <title>Phylogenomics reveals the evolutionary origins of lichenization in chlorophyte algae.</title>
        <authorList>
            <person name="Puginier C."/>
            <person name="Libourel C."/>
            <person name="Otte J."/>
            <person name="Skaloud P."/>
            <person name="Haon M."/>
            <person name="Grisel S."/>
            <person name="Petersen M."/>
            <person name="Berrin J.G."/>
            <person name="Delaux P.M."/>
            <person name="Dal Grande F."/>
            <person name="Keller J."/>
        </authorList>
    </citation>
    <scope>NUCLEOTIDE SEQUENCE [LARGE SCALE GENOMIC DNA]</scope>
    <source>
        <strain evidence="1 2">SAG 2523</strain>
    </source>
</reference>
<dbReference type="Proteomes" id="UP001485043">
    <property type="component" value="Unassembled WGS sequence"/>
</dbReference>
<proteinExistence type="predicted"/>
<name>A0AAW1SDE4_9CHLO</name>
<comment type="caution">
    <text evidence="1">The sequence shown here is derived from an EMBL/GenBank/DDBJ whole genome shotgun (WGS) entry which is preliminary data.</text>
</comment>
<keyword evidence="2" id="KW-1185">Reference proteome</keyword>
<sequence>MQSTFGSQVDSPLSIEHAIVVQEVTRQAAASQAACLLDPTRNHRLPRLSTHLPCRQWQLTLVPAGL</sequence>
<evidence type="ECO:0000313" key="1">
    <source>
        <dbReference type="EMBL" id="KAK9843877.1"/>
    </source>
</evidence>